<sequence length="442" mass="50065">MMLSKRLKLTAILCSLLTLIVGLSLIQVHYYQQQIYRQLNYSMKLQISIDSLRSQLWLYQEYTDDQGLSELNIRQAELAKNLSEDIQWATQQKLIIGNLNRLNTNIRALINTQNSFHSKQVDVSSTLTAERLFKAKYSMVIEEMTEEMFNLHQLSIKQAKQKQQTLLFLVGVVLLILAIMVTAWSFMTLIRFKKGLASLNQGMEALAAGDLKSQINFSDTDELSALAQNFNRMKLSLAQITVKKDELKQEVDSQTRKLIEQQDRLIFLAEHDELTGIYNRRAFIKQIDTAIARDLRGENQAALLFIDLNKFKNINDTLGHSIGDEVIMTIAKRLVNSLRATDIVGRLGGDEFIVWLDMLPEPINIEHKINQLLTNIKQPIIIGKHTLEVGASIGISVLPEHGLNSRELITAADTAMYQAKADHSIEYCFYAGSYGVSTLATS</sequence>
<evidence type="ECO:0000259" key="4">
    <source>
        <dbReference type="PROSITE" id="PS50887"/>
    </source>
</evidence>
<dbReference type="GO" id="GO:0016020">
    <property type="term" value="C:membrane"/>
    <property type="evidence" value="ECO:0007669"/>
    <property type="project" value="InterPro"/>
</dbReference>
<organism evidence="5">
    <name type="scientific">Shewanella frigidimarina</name>
    <dbReference type="NCBI Taxonomy" id="56812"/>
    <lineage>
        <taxon>Bacteria</taxon>
        <taxon>Pseudomonadati</taxon>
        <taxon>Pseudomonadota</taxon>
        <taxon>Gammaproteobacteria</taxon>
        <taxon>Alteromonadales</taxon>
        <taxon>Shewanellaceae</taxon>
        <taxon>Shewanella</taxon>
    </lineage>
</organism>
<dbReference type="Proteomes" id="UP000055702">
    <property type="component" value="Unassembled WGS sequence"/>
</dbReference>
<feature type="domain" description="GGDEF" evidence="4">
    <location>
        <begin position="299"/>
        <end position="432"/>
    </location>
</feature>
<dbReference type="InterPro" id="IPR052163">
    <property type="entry name" value="DGC-Regulatory_Protein"/>
</dbReference>
<dbReference type="SMART" id="SM00304">
    <property type="entry name" value="HAMP"/>
    <property type="match status" value="1"/>
</dbReference>
<feature type="transmembrane region" description="Helical" evidence="2">
    <location>
        <begin position="166"/>
        <end position="190"/>
    </location>
</feature>
<proteinExistence type="predicted"/>
<dbReference type="InterPro" id="IPR043128">
    <property type="entry name" value="Rev_trsase/Diguanyl_cyclase"/>
</dbReference>
<dbReference type="Gene3D" id="3.30.70.270">
    <property type="match status" value="1"/>
</dbReference>
<dbReference type="PROSITE" id="PS50887">
    <property type="entry name" value="GGDEF"/>
    <property type="match status" value="1"/>
</dbReference>
<dbReference type="AlphaFoldDB" id="A0A125BEV5"/>
<dbReference type="Gene3D" id="6.10.340.10">
    <property type="match status" value="1"/>
</dbReference>
<evidence type="ECO:0000313" key="6">
    <source>
        <dbReference type="Proteomes" id="UP000055702"/>
    </source>
</evidence>
<evidence type="ECO:0000256" key="2">
    <source>
        <dbReference type="SAM" id="Phobius"/>
    </source>
</evidence>
<keyword evidence="2" id="KW-0812">Transmembrane</keyword>
<dbReference type="SUPFAM" id="SSF55073">
    <property type="entry name" value="Nucleotide cyclase"/>
    <property type="match status" value="1"/>
</dbReference>
<comment type="caution">
    <text evidence="5">The sequence shown here is derived from an EMBL/GenBank/DDBJ whole genome shotgun (WGS) entry which is preliminary data.</text>
</comment>
<dbReference type="InterPro" id="IPR029787">
    <property type="entry name" value="Nucleotide_cyclase"/>
</dbReference>
<dbReference type="Pfam" id="PF00990">
    <property type="entry name" value="GGDEF"/>
    <property type="match status" value="1"/>
</dbReference>
<name>A0A125BEV5_SHEFR</name>
<dbReference type="Pfam" id="PF00672">
    <property type="entry name" value="HAMP"/>
    <property type="match status" value="1"/>
</dbReference>
<dbReference type="CDD" id="cd06225">
    <property type="entry name" value="HAMP"/>
    <property type="match status" value="1"/>
</dbReference>
<feature type="coiled-coil region" evidence="1">
    <location>
        <begin position="230"/>
        <end position="264"/>
    </location>
</feature>
<dbReference type="RefSeq" id="WP_059744692.1">
    <property type="nucleotide sequence ID" value="NZ_JBOZOX010000007.1"/>
</dbReference>
<keyword evidence="1" id="KW-0175">Coiled coil</keyword>
<evidence type="ECO:0000256" key="1">
    <source>
        <dbReference type="SAM" id="Coils"/>
    </source>
</evidence>
<dbReference type="CDD" id="cd01949">
    <property type="entry name" value="GGDEF"/>
    <property type="match status" value="1"/>
</dbReference>
<dbReference type="InterPro" id="IPR000160">
    <property type="entry name" value="GGDEF_dom"/>
</dbReference>
<dbReference type="PANTHER" id="PTHR46663:SF2">
    <property type="entry name" value="GGDEF DOMAIN-CONTAINING PROTEIN"/>
    <property type="match status" value="1"/>
</dbReference>
<evidence type="ECO:0000313" key="5">
    <source>
        <dbReference type="EMBL" id="KVX02995.1"/>
    </source>
</evidence>
<keyword evidence="2" id="KW-1133">Transmembrane helix</keyword>
<dbReference type="SMART" id="SM00267">
    <property type="entry name" value="GGDEF"/>
    <property type="match status" value="1"/>
</dbReference>
<reference evidence="5 6" key="1">
    <citation type="submission" date="2016-01" db="EMBL/GenBank/DDBJ databases">
        <title>Draft genome of the antarctic isolate Shewanella frigidimarina Ag06-30.</title>
        <authorList>
            <person name="Parmeciano Di Noto G."/>
            <person name="Vazquez S."/>
            <person name="Mac Cormack W."/>
            <person name="Iriarte A."/>
            <person name="Quiroga C."/>
        </authorList>
    </citation>
    <scope>NUCLEOTIDE SEQUENCE [LARGE SCALE GENOMIC DNA]</scope>
    <source>
        <strain evidence="5 6">Ag06-30</strain>
    </source>
</reference>
<dbReference type="PROSITE" id="PS50885">
    <property type="entry name" value="HAMP"/>
    <property type="match status" value="1"/>
</dbReference>
<dbReference type="GO" id="GO:0007165">
    <property type="term" value="P:signal transduction"/>
    <property type="evidence" value="ECO:0007669"/>
    <property type="project" value="InterPro"/>
</dbReference>
<protein>
    <submittedName>
        <fullName evidence="5">Diguanylate cyclase</fullName>
    </submittedName>
</protein>
<accession>A0A125BEV5</accession>
<dbReference type="EMBL" id="LRDC01000002">
    <property type="protein sequence ID" value="KVX02995.1"/>
    <property type="molecule type" value="Genomic_DNA"/>
</dbReference>
<feature type="domain" description="HAMP" evidence="3">
    <location>
        <begin position="190"/>
        <end position="242"/>
    </location>
</feature>
<keyword evidence="2" id="KW-0472">Membrane</keyword>
<dbReference type="NCBIfam" id="TIGR00254">
    <property type="entry name" value="GGDEF"/>
    <property type="match status" value="1"/>
</dbReference>
<dbReference type="InterPro" id="IPR003660">
    <property type="entry name" value="HAMP_dom"/>
</dbReference>
<evidence type="ECO:0000259" key="3">
    <source>
        <dbReference type="PROSITE" id="PS50885"/>
    </source>
</evidence>
<dbReference type="SUPFAM" id="SSF158472">
    <property type="entry name" value="HAMP domain-like"/>
    <property type="match status" value="1"/>
</dbReference>
<dbReference type="PANTHER" id="PTHR46663">
    <property type="entry name" value="DIGUANYLATE CYCLASE DGCT-RELATED"/>
    <property type="match status" value="1"/>
</dbReference>
<gene>
    <name evidence="5" type="ORF">AWJ07_11875</name>
</gene>